<evidence type="ECO:0000313" key="10">
    <source>
        <dbReference type="Proteomes" id="UP000198704"/>
    </source>
</evidence>
<dbReference type="Proteomes" id="UP000198704">
    <property type="component" value="Unassembled WGS sequence"/>
</dbReference>
<dbReference type="GO" id="GO:0017004">
    <property type="term" value="P:cytochrome complex assembly"/>
    <property type="evidence" value="ECO:0007669"/>
    <property type="project" value="UniProtKB-KW"/>
</dbReference>
<dbReference type="STRING" id="582672.SAMN05216360_101442"/>
<dbReference type="Pfam" id="PF11412">
    <property type="entry name" value="DsbD_N"/>
    <property type="match status" value="1"/>
</dbReference>
<evidence type="ECO:0000256" key="2">
    <source>
        <dbReference type="ARBA" id="ARBA00022475"/>
    </source>
</evidence>
<dbReference type="SUPFAM" id="SSF74863">
    <property type="entry name" value="Thiol:disulfide interchange protein DsbD, N-terminal domain (DsbD-alpha)"/>
    <property type="match status" value="1"/>
</dbReference>
<feature type="transmembrane region" description="Helical" evidence="7">
    <location>
        <begin position="228"/>
        <end position="252"/>
    </location>
</feature>
<dbReference type="InterPro" id="IPR013766">
    <property type="entry name" value="Thioredoxin_domain"/>
</dbReference>
<feature type="transmembrane region" description="Helical" evidence="7">
    <location>
        <begin position="187"/>
        <end position="216"/>
    </location>
</feature>
<evidence type="ECO:0000256" key="7">
    <source>
        <dbReference type="SAM" id="Phobius"/>
    </source>
</evidence>
<proteinExistence type="predicted"/>
<feature type="transmembrane region" description="Helical" evidence="7">
    <location>
        <begin position="346"/>
        <end position="371"/>
    </location>
</feature>
<dbReference type="Pfam" id="PF02683">
    <property type="entry name" value="DsbD_TM"/>
    <property type="match status" value="1"/>
</dbReference>
<name>A0A1G9S1U1_9HYPH</name>
<dbReference type="InterPro" id="IPR036249">
    <property type="entry name" value="Thioredoxin-like_sf"/>
</dbReference>
<sequence>MPTPLVHLIIAALVWAGAAPWSPGWSQDAPARQTPFTLVATRDANLSLHLRWTIAPGTYLYRDRIRAEAGAGAELPVSTPPAQTKDDPNFGPTEVYHDSLEAIVPGAALASLREVRVTYQGCAERGICYPPVTKRLDLASLASAGASPAGGAASAAEPADATVAVAPRQDVFPAGPAALLVGNIVGVLAGMFGLGLLLAFTPCVLPMVPILSGMIVRSGRDLTPGRGLALSGSYVLAMAAAYASLGVAAAWLGRNLQVALQTPLALGLMATAFVALAVSMFGLFDLQAPRWWRDRSGAPAAEGGSVAGAAFLGFSSALVVGPCVTPPLAAALLYVAQTGDVLRGALALFALGLGMGAPLVLVGAFGAGILPRSGPWLVRAKQVFGLVFLALAASLVTRLLPDVLSLLIWAALAIGTGMALAVLTTNGRPSPAGRAAGLVAVAYGGLLLLGAATGADDPLRPLAGLAPSHPGHIAEARTVSTLTAFEAALLAARAEGKPVLVEFAADWCTVCKTNERTVLADAGIRERLKAVSVIRADVTRDDDATRALMRRFEVVGPPTLILMRPDGGEVREARTEGELTVEDLKRRLALVGA</sequence>
<dbReference type="Gene3D" id="2.60.40.1250">
    <property type="entry name" value="Thiol:disulfide interchange protein DsbD, N-terminal domain"/>
    <property type="match status" value="1"/>
</dbReference>
<dbReference type="GO" id="GO:0045454">
    <property type="term" value="P:cell redox homeostasis"/>
    <property type="evidence" value="ECO:0007669"/>
    <property type="project" value="TreeGrafter"/>
</dbReference>
<reference evidence="10" key="1">
    <citation type="submission" date="2016-10" db="EMBL/GenBank/DDBJ databases">
        <authorList>
            <person name="Varghese N."/>
            <person name="Submissions S."/>
        </authorList>
    </citation>
    <scope>NUCLEOTIDE SEQUENCE [LARGE SCALE GENOMIC DNA]</scope>
    <source>
        <strain evidence="10">BL47</strain>
    </source>
</reference>
<comment type="subcellular location">
    <subcellularLocation>
        <location evidence="1">Cell membrane</location>
        <topology evidence="1">Multi-pass membrane protein</topology>
    </subcellularLocation>
</comment>
<dbReference type="EMBL" id="FNHS01000001">
    <property type="protein sequence ID" value="SDM28705.1"/>
    <property type="molecule type" value="Genomic_DNA"/>
</dbReference>
<feature type="transmembrane region" description="Helical" evidence="7">
    <location>
        <begin position="435"/>
        <end position="455"/>
    </location>
</feature>
<keyword evidence="3 7" id="KW-0812">Transmembrane</keyword>
<accession>A0A1G9S1U1</accession>
<dbReference type="OrthoDB" id="9811036at2"/>
<evidence type="ECO:0000256" key="1">
    <source>
        <dbReference type="ARBA" id="ARBA00004651"/>
    </source>
</evidence>
<evidence type="ECO:0000259" key="8">
    <source>
        <dbReference type="PROSITE" id="PS51352"/>
    </source>
</evidence>
<dbReference type="AlphaFoldDB" id="A0A1G9S1U1"/>
<feature type="domain" description="Thioredoxin" evidence="8">
    <location>
        <begin position="453"/>
        <end position="593"/>
    </location>
</feature>
<dbReference type="InterPro" id="IPR035671">
    <property type="entry name" value="DsbD_gamma"/>
</dbReference>
<dbReference type="InterPro" id="IPR003834">
    <property type="entry name" value="Cyt_c_assmbl_TM_dom"/>
</dbReference>
<protein>
    <submittedName>
        <fullName evidence="9">Thiol:disulfide interchange protein DsbD</fullName>
    </submittedName>
</protein>
<evidence type="ECO:0000256" key="6">
    <source>
        <dbReference type="ARBA" id="ARBA00023136"/>
    </source>
</evidence>
<evidence type="ECO:0000313" key="9">
    <source>
        <dbReference type="EMBL" id="SDM28705.1"/>
    </source>
</evidence>
<dbReference type="InterPro" id="IPR028250">
    <property type="entry name" value="DsbDN"/>
</dbReference>
<dbReference type="RefSeq" id="WP_091712890.1">
    <property type="nucleotide sequence ID" value="NZ_FNHS01000001.1"/>
</dbReference>
<dbReference type="Pfam" id="PF13899">
    <property type="entry name" value="Thioredoxin_7"/>
    <property type="match status" value="1"/>
</dbReference>
<dbReference type="CDD" id="cd02953">
    <property type="entry name" value="DsbDgamma"/>
    <property type="match status" value="1"/>
</dbReference>
<evidence type="ECO:0000256" key="5">
    <source>
        <dbReference type="ARBA" id="ARBA00022989"/>
    </source>
</evidence>
<feature type="transmembrane region" description="Helical" evidence="7">
    <location>
        <begin position="305"/>
        <end position="334"/>
    </location>
</feature>
<dbReference type="SUPFAM" id="SSF52833">
    <property type="entry name" value="Thioredoxin-like"/>
    <property type="match status" value="1"/>
</dbReference>
<keyword evidence="6 7" id="KW-0472">Membrane</keyword>
<dbReference type="GO" id="GO:0005886">
    <property type="term" value="C:plasma membrane"/>
    <property type="evidence" value="ECO:0007669"/>
    <property type="project" value="UniProtKB-SubCell"/>
</dbReference>
<dbReference type="Gene3D" id="3.40.30.10">
    <property type="entry name" value="Glutaredoxin"/>
    <property type="match status" value="1"/>
</dbReference>
<keyword evidence="2" id="KW-1003">Cell membrane</keyword>
<dbReference type="PANTHER" id="PTHR32234:SF0">
    <property type="entry name" value="THIOL:DISULFIDE INTERCHANGE PROTEIN DSBD"/>
    <property type="match status" value="1"/>
</dbReference>
<dbReference type="GO" id="GO:0015035">
    <property type="term" value="F:protein-disulfide reductase activity"/>
    <property type="evidence" value="ECO:0007669"/>
    <property type="project" value="TreeGrafter"/>
</dbReference>
<dbReference type="InterPro" id="IPR036929">
    <property type="entry name" value="DsbDN_sf"/>
</dbReference>
<evidence type="ECO:0000256" key="3">
    <source>
        <dbReference type="ARBA" id="ARBA00022692"/>
    </source>
</evidence>
<dbReference type="PROSITE" id="PS51352">
    <property type="entry name" value="THIOREDOXIN_2"/>
    <property type="match status" value="1"/>
</dbReference>
<keyword evidence="10" id="KW-1185">Reference proteome</keyword>
<feature type="transmembrane region" description="Helical" evidence="7">
    <location>
        <begin position="406"/>
        <end position="423"/>
    </location>
</feature>
<keyword evidence="5 7" id="KW-1133">Transmembrane helix</keyword>
<evidence type="ECO:0000256" key="4">
    <source>
        <dbReference type="ARBA" id="ARBA00022748"/>
    </source>
</evidence>
<gene>
    <name evidence="9" type="ORF">SAMN05216360_101442</name>
</gene>
<dbReference type="PANTHER" id="PTHR32234">
    <property type="entry name" value="THIOL:DISULFIDE INTERCHANGE PROTEIN DSBD"/>
    <property type="match status" value="1"/>
</dbReference>
<feature type="transmembrane region" description="Helical" evidence="7">
    <location>
        <begin position="264"/>
        <end position="284"/>
    </location>
</feature>
<organism evidence="9 10">
    <name type="scientific">Methylobacterium phyllostachyos</name>
    <dbReference type="NCBI Taxonomy" id="582672"/>
    <lineage>
        <taxon>Bacteria</taxon>
        <taxon>Pseudomonadati</taxon>
        <taxon>Pseudomonadota</taxon>
        <taxon>Alphaproteobacteria</taxon>
        <taxon>Hyphomicrobiales</taxon>
        <taxon>Methylobacteriaceae</taxon>
        <taxon>Methylobacterium</taxon>
    </lineage>
</organism>
<keyword evidence="4" id="KW-0201">Cytochrome c-type biogenesis</keyword>
<dbReference type="NCBIfam" id="NF001419">
    <property type="entry name" value="PRK00293.1"/>
    <property type="match status" value="1"/>
</dbReference>
<feature type="transmembrane region" description="Helical" evidence="7">
    <location>
        <begin position="383"/>
        <end position="400"/>
    </location>
</feature>